<accession>A0A291QVF0</accession>
<dbReference type="EMBL" id="CP023777">
    <property type="protein sequence ID" value="ATL47901.1"/>
    <property type="molecule type" value="Genomic_DNA"/>
</dbReference>
<feature type="domain" description="Tudor" evidence="1">
    <location>
        <begin position="8"/>
        <end position="65"/>
    </location>
</feature>
<dbReference type="KEGG" id="cbae:COR50_12395"/>
<dbReference type="InterPro" id="IPR002999">
    <property type="entry name" value="Tudor"/>
</dbReference>
<evidence type="ECO:0000259" key="1">
    <source>
        <dbReference type="SMART" id="SM00333"/>
    </source>
</evidence>
<protein>
    <recommendedName>
        <fullName evidence="1">Tudor domain-containing protein</fullName>
    </recommendedName>
</protein>
<organism evidence="2 3">
    <name type="scientific">Chitinophaga caeni</name>
    <dbReference type="NCBI Taxonomy" id="2029983"/>
    <lineage>
        <taxon>Bacteria</taxon>
        <taxon>Pseudomonadati</taxon>
        <taxon>Bacteroidota</taxon>
        <taxon>Chitinophagia</taxon>
        <taxon>Chitinophagales</taxon>
        <taxon>Chitinophagaceae</taxon>
        <taxon>Chitinophaga</taxon>
    </lineage>
</organism>
<proteinExistence type="predicted"/>
<dbReference type="SMART" id="SM00333">
    <property type="entry name" value="TUDOR"/>
    <property type="match status" value="1"/>
</dbReference>
<gene>
    <name evidence="2" type="ORF">COR50_12395</name>
</gene>
<evidence type="ECO:0000313" key="3">
    <source>
        <dbReference type="Proteomes" id="UP000220133"/>
    </source>
</evidence>
<evidence type="ECO:0000313" key="2">
    <source>
        <dbReference type="EMBL" id="ATL47901.1"/>
    </source>
</evidence>
<keyword evidence="3" id="KW-1185">Reference proteome</keyword>
<dbReference type="AlphaFoldDB" id="A0A291QVF0"/>
<reference evidence="2 3" key="1">
    <citation type="submission" date="2017-10" db="EMBL/GenBank/DDBJ databases">
        <title>Paenichitinophaga pekingensis gen. nov., sp. nov., isolated from activated sludge.</title>
        <authorList>
            <person name="Jin D."/>
            <person name="Kong X."/>
            <person name="Deng Y."/>
            <person name="Bai Z."/>
        </authorList>
    </citation>
    <scope>NUCLEOTIDE SEQUENCE [LARGE SCALE GENOMIC DNA]</scope>
    <source>
        <strain evidence="2 3">13</strain>
    </source>
</reference>
<sequence length="136" mass="15711">MQAMIPLNELKPGDWVMAKYEEETKQGSIVQVDHEAKQACVAFEENDTEYWYEPQDLSPIPLDEAQLLKLQFTLQNGNTPNGKLYVKGPFSIIWYAPGHHPQLILHYRDESRQLGEAIMVHQLQNHYHGMTNYSLA</sequence>
<name>A0A291QVF0_9BACT</name>
<dbReference type="Proteomes" id="UP000220133">
    <property type="component" value="Chromosome"/>
</dbReference>